<name>A0A1H0W7W7_9PSEU</name>
<gene>
    <name evidence="1" type="ORF">SAMN05421507_117150</name>
</gene>
<sequence length="38" mass="3876">MSPVDVLGLTGCEVLWRRAAVPGAGRALLACAPPVATR</sequence>
<reference evidence="2" key="1">
    <citation type="submission" date="2016-10" db="EMBL/GenBank/DDBJ databases">
        <authorList>
            <person name="Varghese N."/>
            <person name="Submissions S."/>
        </authorList>
    </citation>
    <scope>NUCLEOTIDE SEQUENCE [LARGE SCALE GENOMIC DNA]</scope>
    <source>
        <strain evidence="2">CGMCC 4.6609</strain>
    </source>
</reference>
<dbReference type="EMBL" id="FNIX01000017">
    <property type="protein sequence ID" value="SDP86830.1"/>
    <property type="molecule type" value="Genomic_DNA"/>
</dbReference>
<dbReference type="Proteomes" id="UP000199691">
    <property type="component" value="Unassembled WGS sequence"/>
</dbReference>
<keyword evidence="2" id="KW-1185">Reference proteome</keyword>
<proteinExistence type="predicted"/>
<evidence type="ECO:0000313" key="2">
    <source>
        <dbReference type="Proteomes" id="UP000199691"/>
    </source>
</evidence>
<protein>
    <submittedName>
        <fullName evidence="1">Uncharacterized protein</fullName>
    </submittedName>
</protein>
<dbReference type="STRING" id="641025.SAMN05421507_117150"/>
<dbReference type="AlphaFoldDB" id="A0A1H0W7W7"/>
<accession>A0A1H0W7W7</accession>
<evidence type="ECO:0000313" key="1">
    <source>
        <dbReference type="EMBL" id="SDP86830.1"/>
    </source>
</evidence>
<organism evidence="1 2">
    <name type="scientific">Lentzea jiangxiensis</name>
    <dbReference type="NCBI Taxonomy" id="641025"/>
    <lineage>
        <taxon>Bacteria</taxon>
        <taxon>Bacillati</taxon>
        <taxon>Actinomycetota</taxon>
        <taxon>Actinomycetes</taxon>
        <taxon>Pseudonocardiales</taxon>
        <taxon>Pseudonocardiaceae</taxon>
        <taxon>Lentzea</taxon>
    </lineage>
</organism>